<keyword evidence="1" id="KW-0472">Membrane</keyword>
<keyword evidence="3" id="KW-1185">Reference proteome</keyword>
<organism evidence="2 3">
    <name type="scientific">Lacticaseibacillus jixianensis</name>
    <dbReference type="NCBI Taxonomy" id="2486012"/>
    <lineage>
        <taxon>Bacteria</taxon>
        <taxon>Bacillati</taxon>
        <taxon>Bacillota</taxon>
        <taxon>Bacilli</taxon>
        <taxon>Lactobacillales</taxon>
        <taxon>Lactobacillaceae</taxon>
        <taxon>Lacticaseibacillus</taxon>
    </lineage>
</organism>
<dbReference type="RefSeq" id="WP_164510756.1">
    <property type="nucleotide sequence ID" value="NZ_JBHTMO010000020.1"/>
</dbReference>
<feature type="transmembrane region" description="Helical" evidence="1">
    <location>
        <begin position="6"/>
        <end position="23"/>
    </location>
</feature>
<keyword evidence="1" id="KW-0812">Transmembrane</keyword>
<reference evidence="3" key="1">
    <citation type="journal article" date="2019" name="Int. J. Syst. Evol. Microbiol.">
        <title>The Global Catalogue of Microorganisms (GCM) 10K type strain sequencing project: providing services to taxonomists for standard genome sequencing and annotation.</title>
        <authorList>
            <consortium name="The Broad Institute Genomics Platform"/>
            <consortium name="The Broad Institute Genome Sequencing Center for Infectious Disease"/>
            <person name="Wu L."/>
            <person name="Ma J."/>
        </authorList>
    </citation>
    <scope>NUCLEOTIDE SEQUENCE [LARGE SCALE GENOMIC DNA]</scope>
    <source>
        <strain evidence="3">CCM 8911</strain>
    </source>
</reference>
<evidence type="ECO:0000313" key="3">
    <source>
        <dbReference type="Proteomes" id="UP001597249"/>
    </source>
</evidence>
<dbReference type="Proteomes" id="UP001597249">
    <property type="component" value="Unassembled WGS sequence"/>
</dbReference>
<evidence type="ECO:0000313" key="2">
    <source>
        <dbReference type="EMBL" id="MFD1393255.1"/>
    </source>
</evidence>
<gene>
    <name evidence="2" type="ORF">ACFQ3L_06680</name>
</gene>
<accession>A0ABW4BAM7</accession>
<feature type="transmembrane region" description="Helical" evidence="1">
    <location>
        <begin position="35"/>
        <end position="53"/>
    </location>
</feature>
<proteinExistence type="predicted"/>
<protein>
    <submittedName>
        <fullName evidence="2">Uncharacterized protein</fullName>
    </submittedName>
</protein>
<evidence type="ECO:0000256" key="1">
    <source>
        <dbReference type="SAM" id="Phobius"/>
    </source>
</evidence>
<dbReference type="EMBL" id="JBHTMO010000020">
    <property type="protein sequence ID" value="MFD1393255.1"/>
    <property type="molecule type" value="Genomic_DNA"/>
</dbReference>
<comment type="caution">
    <text evidence="2">The sequence shown here is derived from an EMBL/GenBank/DDBJ whole genome shotgun (WGS) entry which is preliminary data.</text>
</comment>
<sequence>MEISRGLLYALASGAALYSGYVVNWKKERSQRPLVFGIIAVVLVMIILLVDGYL</sequence>
<keyword evidence="1" id="KW-1133">Transmembrane helix</keyword>
<name>A0ABW4BAM7_9LACO</name>